<name>F7NHS0_9FIRM</name>
<reference evidence="3 4" key="1">
    <citation type="journal article" date="2011" name="EMBO J.">
        <title>Structural diversity of bacterial flagellar motors.</title>
        <authorList>
            <person name="Chen S."/>
            <person name="Beeby M."/>
            <person name="Murphy G.E."/>
            <person name="Leadbetter J.R."/>
            <person name="Hendrixson D.R."/>
            <person name="Briegel A."/>
            <person name="Li Z."/>
            <person name="Shi J."/>
            <person name="Tocheva E.I."/>
            <person name="Muller A."/>
            <person name="Dobro M.J."/>
            <person name="Jensen G.J."/>
        </authorList>
    </citation>
    <scope>NUCLEOTIDE SEQUENCE [LARGE SCALE GENOMIC DNA]</scope>
    <source>
        <strain evidence="3 4">DSM 6540</strain>
    </source>
</reference>
<dbReference type="PANTHER" id="PTHR21043">
    <property type="entry name" value="IOJAP SUPERFAMILY ORTHOLOG"/>
    <property type="match status" value="1"/>
</dbReference>
<comment type="similarity">
    <text evidence="1 2">Belongs to the Iojap/RsfS family.</text>
</comment>
<protein>
    <recommendedName>
        <fullName evidence="2">Ribosomal silencing factor RsfS</fullName>
    </recommendedName>
</protein>
<evidence type="ECO:0000256" key="1">
    <source>
        <dbReference type="ARBA" id="ARBA00010574"/>
    </source>
</evidence>
<accession>F7NHS0</accession>
<dbReference type="GO" id="GO:0043023">
    <property type="term" value="F:ribosomal large subunit binding"/>
    <property type="evidence" value="ECO:0007669"/>
    <property type="project" value="TreeGrafter"/>
</dbReference>
<dbReference type="RefSeq" id="WP_004573207.1">
    <property type="nucleotide sequence ID" value="NZ_AFGF01000056.1"/>
</dbReference>
<dbReference type="NCBIfam" id="TIGR00090">
    <property type="entry name" value="rsfS_iojap_ybeB"/>
    <property type="match status" value="1"/>
</dbReference>
<dbReference type="GO" id="GO:0090071">
    <property type="term" value="P:negative regulation of ribosome biogenesis"/>
    <property type="evidence" value="ECO:0007669"/>
    <property type="project" value="UniProtKB-UniRule"/>
</dbReference>
<comment type="subunit">
    <text evidence="2">Interacts with ribosomal protein uL14 (rplN).</text>
</comment>
<keyword evidence="2" id="KW-0963">Cytoplasm</keyword>
<dbReference type="GO" id="GO:0017148">
    <property type="term" value="P:negative regulation of translation"/>
    <property type="evidence" value="ECO:0007669"/>
    <property type="project" value="UniProtKB-UniRule"/>
</dbReference>
<evidence type="ECO:0000313" key="4">
    <source>
        <dbReference type="Proteomes" id="UP000003240"/>
    </source>
</evidence>
<dbReference type="Pfam" id="PF02410">
    <property type="entry name" value="RsfS"/>
    <property type="match status" value="1"/>
</dbReference>
<dbReference type="SUPFAM" id="SSF81301">
    <property type="entry name" value="Nucleotidyltransferase"/>
    <property type="match status" value="1"/>
</dbReference>
<dbReference type="STRING" id="1009370.ALO_08088"/>
<dbReference type="EMBL" id="AFGF01000056">
    <property type="protein sequence ID" value="EGO64445.1"/>
    <property type="molecule type" value="Genomic_DNA"/>
</dbReference>
<comment type="function">
    <text evidence="2">Functions as a ribosomal silencing factor. Interacts with ribosomal protein uL14 (rplN), blocking formation of intersubunit bridge B8. Prevents association of the 30S and 50S ribosomal subunits and the formation of functional ribosomes, thus repressing translation.</text>
</comment>
<proteinExistence type="inferred from homology"/>
<dbReference type="eggNOG" id="COG0799">
    <property type="taxonomic scope" value="Bacteria"/>
</dbReference>
<keyword evidence="2" id="KW-0810">Translation regulation</keyword>
<gene>
    <name evidence="2" type="primary">rsfS</name>
    <name evidence="3" type="ORF">ALO_08088</name>
</gene>
<keyword evidence="2" id="KW-0678">Repressor</keyword>
<dbReference type="InterPro" id="IPR043519">
    <property type="entry name" value="NT_sf"/>
</dbReference>
<evidence type="ECO:0000256" key="2">
    <source>
        <dbReference type="HAMAP-Rule" id="MF_01477"/>
    </source>
</evidence>
<dbReference type="OrthoDB" id="9793681at2"/>
<dbReference type="InterPro" id="IPR004394">
    <property type="entry name" value="Iojap/RsfS/C7orf30"/>
</dbReference>
<dbReference type="Gene3D" id="3.30.460.10">
    <property type="entry name" value="Beta Polymerase, domain 2"/>
    <property type="match status" value="1"/>
</dbReference>
<sequence length="115" mass="13081">MEHLEHLPRAVAAAASEKKARDITILDMKGVSLVTDYFVICSANSVIQAQAIIDNIEEKLDEQGIKSLHKEGSRDSRWVLLDYGNVVAHIFVEEDRVFYNLERLWGDAKAYKYEA</sequence>
<dbReference type="PANTHER" id="PTHR21043:SF0">
    <property type="entry name" value="MITOCHONDRIAL ASSEMBLY OF RIBOSOMAL LARGE SUBUNIT PROTEIN 1"/>
    <property type="match status" value="1"/>
</dbReference>
<dbReference type="AlphaFoldDB" id="F7NHS0"/>
<dbReference type="Proteomes" id="UP000003240">
    <property type="component" value="Unassembled WGS sequence"/>
</dbReference>
<dbReference type="GO" id="GO:0042256">
    <property type="term" value="P:cytosolic ribosome assembly"/>
    <property type="evidence" value="ECO:0007669"/>
    <property type="project" value="UniProtKB-UniRule"/>
</dbReference>
<keyword evidence="4" id="KW-1185">Reference proteome</keyword>
<comment type="caution">
    <text evidence="3">The sequence shown here is derived from an EMBL/GenBank/DDBJ whole genome shotgun (WGS) entry which is preliminary data.</text>
</comment>
<dbReference type="HAMAP" id="MF_01477">
    <property type="entry name" value="Iojap_RsfS"/>
    <property type="match status" value="1"/>
</dbReference>
<evidence type="ECO:0000313" key="3">
    <source>
        <dbReference type="EMBL" id="EGO64445.1"/>
    </source>
</evidence>
<comment type="subcellular location">
    <subcellularLocation>
        <location evidence="2">Cytoplasm</location>
    </subcellularLocation>
</comment>
<dbReference type="GO" id="GO:0005737">
    <property type="term" value="C:cytoplasm"/>
    <property type="evidence" value="ECO:0007669"/>
    <property type="project" value="UniProtKB-SubCell"/>
</dbReference>
<organism evidence="3 4">
    <name type="scientific">Acetonema longum DSM 6540</name>
    <dbReference type="NCBI Taxonomy" id="1009370"/>
    <lineage>
        <taxon>Bacteria</taxon>
        <taxon>Bacillati</taxon>
        <taxon>Bacillota</taxon>
        <taxon>Negativicutes</taxon>
        <taxon>Acetonemataceae</taxon>
        <taxon>Acetonema</taxon>
    </lineage>
</organism>